<dbReference type="EMBL" id="LR899531">
    <property type="protein sequence ID" value="CAD7240207.1"/>
    <property type="molecule type" value="Genomic_DNA"/>
</dbReference>
<dbReference type="AlphaFoldDB" id="A0A7R8X018"/>
<evidence type="ECO:0000313" key="1">
    <source>
        <dbReference type="EMBL" id="CAD7240207.1"/>
    </source>
</evidence>
<protein>
    <submittedName>
        <fullName evidence="1">Uncharacterized protein</fullName>
    </submittedName>
</protein>
<proteinExistence type="predicted"/>
<sequence length="60" mass="6581">MHVSDIHITVYGEHNRGPDLEVLLRDISKAVKPSVVLVSGSSRSSPVIAAHTGRWILQSY</sequence>
<dbReference type="Proteomes" id="UP000677054">
    <property type="component" value="Unassembled WGS sequence"/>
</dbReference>
<keyword evidence="2" id="KW-1185">Reference proteome</keyword>
<organism evidence="1">
    <name type="scientific">Darwinula stevensoni</name>
    <dbReference type="NCBI Taxonomy" id="69355"/>
    <lineage>
        <taxon>Eukaryota</taxon>
        <taxon>Metazoa</taxon>
        <taxon>Ecdysozoa</taxon>
        <taxon>Arthropoda</taxon>
        <taxon>Crustacea</taxon>
        <taxon>Oligostraca</taxon>
        <taxon>Ostracoda</taxon>
        <taxon>Podocopa</taxon>
        <taxon>Podocopida</taxon>
        <taxon>Darwinulocopina</taxon>
        <taxon>Darwinuloidea</taxon>
        <taxon>Darwinulidae</taxon>
        <taxon>Darwinula</taxon>
    </lineage>
</organism>
<dbReference type="EMBL" id="CAJPEV010000014">
    <property type="protein sequence ID" value="CAG0878721.1"/>
    <property type="molecule type" value="Genomic_DNA"/>
</dbReference>
<gene>
    <name evidence="1" type="ORF">DSTB1V02_LOCUS236</name>
</gene>
<accession>A0A7R8X018</accession>
<name>A0A7R8X018_9CRUS</name>
<reference evidence="1" key="1">
    <citation type="submission" date="2020-11" db="EMBL/GenBank/DDBJ databases">
        <authorList>
            <person name="Tran Van P."/>
        </authorList>
    </citation>
    <scope>NUCLEOTIDE SEQUENCE</scope>
</reference>
<evidence type="ECO:0000313" key="2">
    <source>
        <dbReference type="Proteomes" id="UP000677054"/>
    </source>
</evidence>